<organism evidence="1 2">
    <name type="scientific">Chryseobacterium wanjuense</name>
    <dbReference type="NCBI Taxonomy" id="356305"/>
    <lineage>
        <taxon>Bacteria</taxon>
        <taxon>Pseudomonadati</taxon>
        <taxon>Bacteroidota</taxon>
        <taxon>Flavobacteriia</taxon>
        <taxon>Flavobacteriales</taxon>
        <taxon>Weeksellaceae</taxon>
        <taxon>Chryseobacterium group</taxon>
        <taxon>Chryseobacterium</taxon>
    </lineage>
</organism>
<dbReference type="EMBL" id="FOIU01000001">
    <property type="protein sequence ID" value="SEW08951.1"/>
    <property type="molecule type" value="Genomic_DNA"/>
</dbReference>
<evidence type="ECO:0000313" key="1">
    <source>
        <dbReference type="EMBL" id="SEW08951.1"/>
    </source>
</evidence>
<dbReference type="OrthoDB" id="1262222at2"/>
<dbReference type="AlphaFoldDB" id="A0A1I0P428"/>
<name>A0A1I0P428_9FLAO</name>
<protein>
    <recommendedName>
        <fullName evidence="3">Lipoprotein</fullName>
    </recommendedName>
</protein>
<evidence type="ECO:0000313" key="2">
    <source>
        <dbReference type="Proteomes" id="UP000199469"/>
    </source>
</evidence>
<proteinExistence type="predicted"/>
<sequence length="123" mass="14887">MKFFNIFLISILLISCSKKYTGEVSFKNCKINYPLHDEKKESRIYNGHNIPNQWEYESAMRKMALCLCEKYLQKPDTEIKEKIIEIYKYKFEFYNKENTFKKVNFDSILVNRKDIFNSEILID</sequence>
<dbReference type="RefSeq" id="WP_089790896.1">
    <property type="nucleotide sequence ID" value="NZ_FOIU01000001.1"/>
</dbReference>
<reference evidence="2" key="1">
    <citation type="submission" date="2016-10" db="EMBL/GenBank/DDBJ databases">
        <authorList>
            <person name="Varghese N."/>
            <person name="Submissions S."/>
        </authorList>
    </citation>
    <scope>NUCLEOTIDE SEQUENCE [LARGE SCALE GENOMIC DNA]</scope>
    <source>
        <strain evidence="2">DSM 17724</strain>
    </source>
</reference>
<evidence type="ECO:0008006" key="3">
    <source>
        <dbReference type="Google" id="ProtNLM"/>
    </source>
</evidence>
<gene>
    <name evidence="1" type="ORF">SAMN05421841_0976</name>
</gene>
<dbReference type="PROSITE" id="PS51257">
    <property type="entry name" value="PROKAR_LIPOPROTEIN"/>
    <property type="match status" value="1"/>
</dbReference>
<keyword evidence="2" id="KW-1185">Reference proteome</keyword>
<accession>A0A1I0P428</accession>
<dbReference type="Proteomes" id="UP000199469">
    <property type="component" value="Unassembled WGS sequence"/>
</dbReference>
<dbReference type="STRING" id="356305.SAMN05421841_0976"/>